<sequence length="115" mass="12692">MTVADCLDDDTSSVTRLSRLPSLSEPYSSLDQFTLLSESQDGVADHVTEAKGKNMRGRKRMICAFIVVLAATVLLGRSWAMFLVSPWICIACIYVSVFRRTNKARKGGTFNPKDG</sequence>
<dbReference type="Proteomes" id="UP001057402">
    <property type="component" value="Chromosome 2"/>
</dbReference>
<dbReference type="EMBL" id="CM042881">
    <property type="protein sequence ID" value="KAI4384994.1"/>
    <property type="molecule type" value="Genomic_DNA"/>
</dbReference>
<comment type="caution">
    <text evidence="1">The sequence shown here is derived from an EMBL/GenBank/DDBJ whole genome shotgun (WGS) entry which is preliminary data.</text>
</comment>
<organism evidence="1 2">
    <name type="scientific">Melastoma candidum</name>
    <dbReference type="NCBI Taxonomy" id="119954"/>
    <lineage>
        <taxon>Eukaryota</taxon>
        <taxon>Viridiplantae</taxon>
        <taxon>Streptophyta</taxon>
        <taxon>Embryophyta</taxon>
        <taxon>Tracheophyta</taxon>
        <taxon>Spermatophyta</taxon>
        <taxon>Magnoliopsida</taxon>
        <taxon>eudicotyledons</taxon>
        <taxon>Gunneridae</taxon>
        <taxon>Pentapetalae</taxon>
        <taxon>rosids</taxon>
        <taxon>malvids</taxon>
        <taxon>Myrtales</taxon>
        <taxon>Melastomataceae</taxon>
        <taxon>Melastomatoideae</taxon>
        <taxon>Melastomateae</taxon>
        <taxon>Melastoma</taxon>
    </lineage>
</organism>
<protein>
    <submittedName>
        <fullName evidence="1">Uncharacterized protein</fullName>
    </submittedName>
</protein>
<accession>A0ACB9S576</accession>
<name>A0ACB9S576_9MYRT</name>
<keyword evidence="2" id="KW-1185">Reference proteome</keyword>
<reference evidence="2" key="1">
    <citation type="journal article" date="2023" name="Front. Plant Sci.">
        <title>Chromosomal-level genome assembly of Melastoma candidum provides insights into trichome evolution.</title>
        <authorList>
            <person name="Zhong Y."/>
            <person name="Wu W."/>
            <person name="Sun C."/>
            <person name="Zou P."/>
            <person name="Liu Y."/>
            <person name="Dai S."/>
            <person name="Zhou R."/>
        </authorList>
    </citation>
    <scope>NUCLEOTIDE SEQUENCE [LARGE SCALE GENOMIC DNA]</scope>
</reference>
<gene>
    <name evidence="1" type="ORF">MLD38_003071</name>
</gene>
<evidence type="ECO:0000313" key="2">
    <source>
        <dbReference type="Proteomes" id="UP001057402"/>
    </source>
</evidence>
<proteinExistence type="predicted"/>
<evidence type="ECO:0000313" key="1">
    <source>
        <dbReference type="EMBL" id="KAI4384994.1"/>
    </source>
</evidence>